<name>A0ABQ9V661_SAGOE</name>
<organism evidence="1 2">
    <name type="scientific">Saguinus oedipus</name>
    <name type="common">Cotton-top tamarin</name>
    <name type="synonym">Oedipomidas oedipus</name>
    <dbReference type="NCBI Taxonomy" id="9490"/>
    <lineage>
        <taxon>Eukaryota</taxon>
        <taxon>Metazoa</taxon>
        <taxon>Chordata</taxon>
        <taxon>Craniata</taxon>
        <taxon>Vertebrata</taxon>
        <taxon>Euteleostomi</taxon>
        <taxon>Mammalia</taxon>
        <taxon>Eutheria</taxon>
        <taxon>Euarchontoglires</taxon>
        <taxon>Primates</taxon>
        <taxon>Haplorrhini</taxon>
        <taxon>Platyrrhini</taxon>
        <taxon>Cebidae</taxon>
        <taxon>Callitrichinae</taxon>
        <taxon>Saguinus</taxon>
    </lineage>
</organism>
<keyword evidence="2" id="KW-1185">Reference proteome</keyword>
<gene>
    <name evidence="1" type="ORF">P7K49_018717</name>
</gene>
<dbReference type="EMBL" id="JASSZA010000008">
    <property type="protein sequence ID" value="KAK2104861.1"/>
    <property type="molecule type" value="Genomic_DNA"/>
</dbReference>
<dbReference type="Proteomes" id="UP001266305">
    <property type="component" value="Unassembled WGS sequence"/>
</dbReference>
<accession>A0ABQ9V661</accession>
<sequence length="85" mass="9342">MQHLRMPLSGTSTQLCVDRSALRSLQSTERDCHHYLSSAVALGGDYCADLFPEPPARTCVPCNPPPVPHWDRACPHQELGKCGLN</sequence>
<evidence type="ECO:0000313" key="2">
    <source>
        <dbReference type="Proteomes" id="UP001266305"/>
    </source>
</evidence>
<reference evidence="1 2" key="1">
    <citation type="submission" date="2023-05" db="EMBL/GenBank/DDBJ databases">
        <title>B98-5 Cell Line De Novo Hybrid Assembly: An Optical Mapping Approach.</title>
        <authorList>
            <person name="Kananen K."/>
            <person name="Auerbach J.A."/>
            <person name="Kautto E."/>
            <person name="Blachly J.S."/>
        </authorList>
    </citation>
    <scope>NUCLEOTIDE SEQUENCE [LARGE SCALE GENOMIC DNA]</scope>
    <source>
        <strain evidence="1">B95-8</strain>
        <tissue evidence="1">Cell line</tissue>
    </source>
</reference>
<protein>
    <submittedName>
        <fullName evidence="1">Uncharacterized protein</fullName>
    </submittedName>
</protein>
<comment type="caution">
    <text evidence="1">The sequence shown here is derived from an EMBL/GenBank/DDBJ whole genome shotgun (WGS) entry which is preliminary data.</text>
</comment>
<evidence type="ECO:0000313" key="1">
    <source>
        <dbReference type="EMBL" id="KAK2104861.1"/>
    </source>
</evidence>
<proteinExistence type="predicted"/>